<feature type="chain" id="PRO_5016562723" evidence="3">
    <location>
        <begin position="27"/>
        <end position="1240"/>
    </location>
</feature>
<dbReference type="Gene3D" id="3.60.21.10">
    <property type="match status" value="1"/>
</dbReference>
<name>A0A368ZJL1_9FLAO</name>
<feature type="domain" description="Calcineurin-like phosphoesterase" evidence="4">
    <location>
        <begin position="50"/>
        <end position="248"/>
    </location>
</feature>
<reference evidence="5 6" key="1">
    <citation type="submission" date="2018-07" db="EMBL/GenBank/DDBJ databases">
        <title>Genomic Encyclopedia of Type Strains, Phase III (KMG-III): the genomes of soil and plant-associated and newly described type strains.</title>
        <authorList>
            <person name="Whitman W."/>
        </authorList>
    </citation>
    <scope>NUCLEOTIDE SEQUENCE [LARGE SCALE GENOMIC DNA]</scope>
    <source>
        <strain evidence="5 6">CECT 7958</strain>
    </source>
</reference>
<dbReference type="PANTHER" id="PTHR10161:SF14">
    <property type="entry name" value="TARTRATE-RESISTANT ACID PHOSPHATASE TYPE 5"/>
    <property type="match status" value="1"/>
</dbReference>
<dbReference type="Proteomes" id="UP000253436">
    <property type="component" value="Unassembled WGS sequence"/>
</dbReference>
<gene>
    <name evidence="5" type="ORF">DFQ08_101770</name>
</gene>
<dbReference type="EMBL" id="QPJO01000001">
    <property type="protein sequence ID" value="RCW93969.1"/>
    <property type="molecule type" value="Genomic_DNA"/>
</dbReference>
<accession>A0A368ZJL1</accession>
<comment type="caution">
    <text evidence="5">The sequence shown here is derived from an EMBL/GenBank/DDBJ whole genome shotgun (WGS) entry which is preliminary data.</text>
</comment>
<organism evidence="5 6">
    <name type="scientific">Winogradskyella arenosi</name>
    <dbReference type="NCBI Taxonomy" id="533325"/>
    <lineage>
        <taxon>Bacteria</taxon>
        <taxon>Pseudomonadati</taxon>
        <taxon>Bacteroidota</taxon>
        <taxon>Flavobacteriia</taxon>
        <taxon>Flavobacteriales</taxon>
        <taxon>Flavobacteriaceae</taxon>
        <taxon>Winogradskyella</taxon>
    </lineage>
</organism>
<keyword evidence="2" id="KW-0378">Hydrolase</keyword>
<keyword evidence="1 3" id="KW-0732">Signal</keyword>
<dbReference type="PANTHER" id="PTHR10161">
    <property type="entry name" value="TARTRATE-RESISTANT ACID PHOSPHATASE TYPE 5"/>
    <property type="match status" value="1"/>
</dbReference>
<sequence length="1240" mass="142207">MYFIKPMRKHYLPLALLTLSLFTACATFEAQFLNDSLKENKAPEKEVERRFYLIGDAGKVDEGEMSKGLKGFKTYIAGKETKDDVVLFLGDNIYPVGLPEEGDADRAEAEKALDVQVEAVKDFKGDVLFIPGNHDWYSNGLKGLKRQEKYIEDALGKNTFQPESGCPLEDIDIGDHIKLIIIDTQWYLENWNKNPTINDKCEIKTRERFFEELEGEIKKAQNRTTVIAMHHPMYTNGVHGGYYGAEKHLYPTQSKVPLPGLATLITQVRTQGGVSIQDRYNERYNELMKRIETLTFDKDNIVFVSGHEHTLQYLENENIKQIVSGSGSKKGAAALGTHGLFSYGGQGFAELIVYKDGSSWVKFFTVENDEPTLVFEHEVIGLKPSYDISKLPDTFPNEVTVSVYSKEETEKSGFFESVWGDHYRDVYSTKIRAKVATLDTLYGGLEIVRKGGGHQTRSMRLKTKDGRELNMRALRKSATQYLQTVLFKETYIQDEFERTQVEDLVLDFYTAAHPYAFSVVPDLSDAAEVYHTNPRLFFIPKHKYLGDYNEEYGGELYMIEERPEENYTHERNFGYADDIESTHDIIEKVREDEEYKIDEVAFIRARLFDMLIGDWDRHQDQWRWAQFDQPNGDKLYRPIPRDRDQVFSNFDGALLDVMRTIAGSAKQLQIYDDKLENIKWMNNAGIKLDRTLIQQSGIETWVEQAQFLQDHITDAVIEKAFKKVPEEVQDKTLEEIKQNLIGRRGNLVDIAKRYHNYLNELVILTGTDKDDYIEVIRQGKKETRVVISRIKGGEKEDTIVDRIFNKDITKELWVYGLDDKDVFEVSGKGSRKIFTRLIGGQENDTYKIKSGQRIKVYDHESKKNTIEENKGAIVRLTDVYKLNLFDFNKNILYQSVLTPAVNYNPDDGVSLGLSYVLTKNGFQRNPFSSQHRFKGGYFFATEGFSLNYDGEFSNIMNDWNLQVGGQFTSENYTNNFFGYGNETVNNDDDLDLDYNRVKTSIIEGHVGISKKGNFGSDYGIQAVFEAIELEATANRFITDFVPESSEEFYERQYFTGIEGQFNYESYDTPLNPTRGMEFFIHAGGKSNIDDFDQTYGYINANLGFYNAISKNRKLVLKTDVRSQFRIGDDMMFYQAANIGGHTGLRGYRTERFTGMKSLVSSADLRYSFNSFKTRVLPLQIGVFGGFDVGRVWLRDDTSKKWHNDYGGGFWVTAAESLSGTFNLFNGEDGLRFSFGLGLNF</sequence>
<dbReference type="Gene3D" id="2.40.160.50">
    <property type="entry name" value="membrane protein fhac: a member of the omp85/tpsb transporter family"/>
    <property type="match status" value="1"/>
</dbReference>
<dbReference type="AlphaFoldDB" id="A0A368ZJL1"/>
<dbReference type="InterPro" id="IPR051558">
    <property type="entry name" value="Metallophosphoesterase_PAP"/>
</dbReference>
<evidence type="ECO:0000256" key="2">
    <source>
        <dbReference type="ARBA" id="ARBA00022801"/>
    </source>
</evidence>
<dbReference type="GO" id="GO:0016787">
    <property type="term" value="F:hydrolase activity"/>
    <property type="evidence" value="ECO:0007669"/>
    <property type="project" value="UniProtKB-KW"/>
</dbReference>
<proteinExistence type="predicted"/>
<evidence type="ECO:0000313" key="6">
    <source>
        <dbReference type="Proteomes" id="UP000253436"/>
    </source>
</evidence>
<dbReference type="InterPro" id="IPR029052">
    <property type="entry name" value="Metallo-depent_PP-like"/>
</dbReference>
<keyword evidence="6" id="KW-1185">Reference proteome</keyword>
<evidence type="ECO:0000259" key="4">
    <source>
        <dbReference type="Pfam" id="PF00149"/>
    </source>
</evidence>
<dbReference type="InterPro" id="IPR004843">
    <property type="entry name" value="Calcineurin-like_PHP"/>
</dbReference>
<protein>
    <submittedName>
        <fullName evidence="5">Calcineurin-like phosphoesterase family protein</fullName>
    </submittedName>
</protein>
<dbReference type="SUPFAM" id="SSF56300">
    <property type="entry name" value="Metallo-dependent phosphatases"/>
    <property type="match status" value="1"/>
</dbReference>
<feature type="signal peptide" evidence="3">
    <location>
        <begin position="1"/>
        <end position="26"/>
    </location>
</feature>
<evidence type="ECO:0000256" key="3">
    <source>
        <dbReference type="SAM" id="SignalP"/>
    </source>
</evidence>
<evidence type="ECO:0000256" key="1">
    <source>
        <dbReference type="ARBA" id="ARBA00022729"/>
    </source>
</evidence>
<dbReference type="Pfam" id="PF00149">
    <property type="entry name" value="Metallophos"/>
    <property type="match status" value="1"/>
</dbReference>
<evidence type="ECO:0000313" key="5">
    <source>
        <dbReference type="EMBL" id="RCW93969.1"/>
    </source>
</evidence>
<dbReference type="PROSITE" id="PS51257">
    <property type="entry name" value="PROKAR_LIPOPROTEIN"/>
    <property type="match status" value="1"/>
</dbReference>